<dbReference type="PANTHER" id="PTHR10900">
    <property type="entry name" value="PERIOSTIN-RELATED"/>
    <property type="match status" value="1"/>
</dbReference>
<dbReference type="OrthoDB" id="1059645at2"/>
<evidence type="ECO:0000313" key="3">
    <source>
        <dbReference type="Proteomes" id="UP000005546"/>
    </source>
</evidence>
<comment type="caution">
    <text evidence="2">The sequence shown here is derived from an EMBL/GenBank/DDBJ whole genome shotgun (WGS) entry which is preliminary data.</text>
</comment>
<dbReference type="InterPro" id="IPR036378">
    <property type="entry name" value="FAS1_dom_sf"/>
</dbReference>
<proteinExistence type="predicted"/>
<accession>F3QR40</accession>
<evidence type="ECO:0000313" key="2">
    <source>
        <dbReference type="EMBL" id="EGG56294.1"/>
    </source>
</evidence>
<dbReference type="HOGENOM" id="CLU_335819_0_0_10"/>
<dbReference type="eggNOG" id="COG2335">
    <property type="taxonomic scope" value="Bacteria"/>
</dbReference>
<dbReference type="SUPFAM" id="SSF82153">
    <property type="entry name" value="FAS1 domain"/>
    <property type="match status" value="2"/>
</dbReference>
<evidence type="ECO:0000259" key="1">
    <source>
        <dbReference type="PROSITE" id="PS50213"/>
    </source>
</evidence>
<reference evidence="2 3" key="1">
    <citation type="submission" date="2011-02" db="EMBL/GenBank/DDBJ databases">
        <authorList>
            <person name="Weinstock G."/>
            <person name="Sodergren E."/>
            <person name="Clifton S."/>
            <person name="Fulton L."/>
            <person name="Fulton B."/>
            <person name="Courtney L."/>
            <person name="Fronick C."/>
            <person name="Harrison M."/>
            <person name="Strong C."/>
            <person name="Farmer C."/>
            <person name="Delahaunty K."/>
            <person name="Markovic C."/>
            <person name="Hall O."/>
            <person name="Minx P."/>
            <person name="Tomlinson C."/>
            <person name="Mitreva M."/>
            <person name="Hou S."/>
            <person name="Chen J."/>
            <person name="Wollam A."/>
            <person name="Pepin K.H."/>
            <person name="Johnson M."/>
            <person name="Bhonagiri V."/>
            <person name="Zhang X."/>
            <person name="Suruliraj S."/>
            <person name="Warren W."/>
            <person name="Chinwalla A."/>
            <person name="Mardis E.R."/>
            <person name="Wilson R.K."/>
        </authorList>
    </citation>
    <scope>NUCLEOTIDE SEQUENCE [LARGE SCALE GENOMIC DNA]</scope>
    <source>
        <strain evidence="2 3">YIT 11841</strain>
    </source>
</reference>
<dbReference type="STRING" id="762982.HMPREF9442_00637"/>
<gene>
    <name evidence="2" type="ORF">HMPREF9442_00637</name>
</gene>
<dbReference type="PROSITE" id="PS50213">
    <property type="entry name" value="FAS1"/>
    <property type="match status" value="1"/>
</dbReference>
<dbReference type="PROSITE" id="PS51257">
    <property type="entry name" value="PROKAR_LIPOPROTEIN"/>
    <property type="match status" value="1"/>
</dbReference>
<dbReference type="InterPro" id="IPR050904">
    <property type="entry name" value="Adhesion/Biosynth-related"/>
</dbReference>
<name>F3QR40_9BACT</name>
<dbReference type="EMBL" id="AFBR01000020">
    <property type="protein sequence ID" value="EGG56294.1"/>
    <property type="molecule type" value="Genomic_DNA"/>
</dbReference>
<organism evidence="2 3">
    <name type="scientific">Paraprevotella xylaniphila YIT 11841</name>
    <dbReference type="NCBI Taxonomy" id="762982"/>
    <lineage>
        <taxon>Bacteria</taxon>
        <taxon>Pseudomonadati</taxon>
        <taxon>Bacteroidota</taxon>
        <taxon>Bacteroidia</taxon>
        <taxon>Bacteroidales</taxon>
        <taxon>Prevotellaceae</taxon>
        <taxon>Paraprevotella</taxon>
    </lineage>
</organism>
<dbReference type="InterPro" id="IPR000782">
    <property type="entry name" value="FAS1_domain"/>
</dbReference>
<dbReference type="Gene3D" id="2.30.180.10">
    <property type="entry name" value="FAS1 domain"/>
    <property type="match status" value="1"/>
</dbReference>
<dbReference type="AlphaFoldDB" id="F3QR40"/>
<dbReference type="PANTHER" id="PTHR10900:SF77">
    <property type="entry name" value="FI19380P1"/>
    <property type="match status" value="1"/>
</dbReference>
<protein>
    <recommendedName>
        <fullName evidence="1">FAS1 domain-containing protein</fullName>
    </recommendedName>
</protein>
<feature type="domain" description="FAS1" evidence="1">
    <location>
        <begin position="43"/>
        <end position="263"/>
    </location>
</feature>
<keyword evidence="3" id="KW-1185">Reference proteome</keyword>
<dbReference type="RefSeq" id="WP_008625116.1">
    <property type="nucleotide sequence ID" value="NZ_GL883824.1"/>
</dbReference>
<dbReference type="GO" id="GO:0005615">
    <property type="term" value="C:extracellular space"/>
    <property type="evidence" value="ECO:0007669"/>
    <property type="project" value="TreeGrafter"/>
</dbReference>
<dbReference type="Proteomes" id="UP000005546">
    <property type="component" value="Unassembled WGS sequence"/>
</dbReference>
<sequence length="947" mass="105063">MKGSNIKSKMGRFTYSACALFFAGGLLVSCEDELLTGMPSWLGSSIYEELEKRGNYKTMLELINDKDVSTVDANGETEYARTLRLTGSKTLFVANDDAFTRFFQNNVWGAKSYSDLTPSQKKLLFNSSMINSAYLIELMSSTPGNDPAPGTVMRRFSSLNLYDTIPQLRASDMPDNEYWQYYRSKYSDAGAESMTVFRDNTTSPMVHFLSAYMSNKSITNDDLKFLTNGACDNTSESYINGQRLVERDITCQNGYIQVLENVMNPLTNMAEAIHNDGELSTFSKMLNRFAVPVYNEGLSNTVGVDSAFVWRYLNNGFDLGVAGGNNALLTYKNVDYDAANVLSYDPGWNQYKNGSSNASMSEDMAVIVAPTDAAFERYFQSGGGAALIDRYKYVDSIPNHIIVNMLDNFMKYSLVATVPSKFSSVMNTAQLEMGLSVGEPGGQTGIGSCLMANNGVVYKSNEVYNIPEYQSVAFPASLNDNDRNTRTDIMRFIINELDYQAYLNSMESMFLFILPTDEALKNYVDPVDYHKNQPTITEFYYDYSPSLIGSRIKCKRYNATKNADGTLTRGAEITNPWKNGSSESDYVTNRLKDILENSIIVQDKSATTSTGKSVWVTKGGCPVILEGTGANIRITTPYRKELADQNSSNSPYELKVREVEGYYNMGSNPDGNGETFIVDMEPMMSASKSVPVLLKELATKDERYSEFANMVENSTLVSRFYNITTSGSSSTGVAKTISNGLTLSVMENYNYTVYAPPTAEIEKMYEHNLLPDWRDVIELEDKLDEIENSNPQEAERLEVQIDSMNTLINNFIRYHIQNSSIYLTAPASSGTYETSYMGGSRFATLTVSNSGQAGSGSIVITCNDANKMEIEGEAPRKVLEGNYFAREYRFRSGVSSSDGSSSGPIACTDIESATRIFNSSTAVVHLIDKPLLYTEELSNAYNMISGN</sequence>